<dbReference type="InterPro" id="IPR045851">
    <property type="entry name" value="AMP-bd_C_sf"/>
</dbReference>
<comment type="caution">
    <text evidence="10">The sequence shown here is derived from an EMBL/GenBank/DDBJ whole genome shotgun (WGS) entry which is preliminary data.</text>
</comment>
<protein>
    <recommendedName>
        <fullName evidence="7">3-methylmercaptopropionyl-CoA ligase</fullName>
        <ecNumber evidence="6">6.2.1.44</ecNumber>
    </recommendedName>
</protein>
<keyword evidence="3" id="KW-0276">Fatty acid metabolism</keyword>
<organism evidence="10 11">
    <name type="scientific">Neoroseomonas lacus</name>
    <dbReference type="NCBI Taxonomy" id="287609"/>
    <lineage>
        <taxon>Bacteria</taxon>
        <taxon>Pseudomonadati</taxon>
        <taxon>Pseudomonadota</taxon>
        <taxon>Alphaproteobacteria</taxon>
        <taxon>Acetobacterales</taxon>
        <taxon>Acetobacteraceae</taxon>
        <taxon>Neoroseomonas</taxon>
    </lineage>
</organism>
<dbReference type="EMBL" id="BMKW01000004">
    <property type="protein sequence ID" value="GGJ13205.1"/>
    <property type="molecule type" value="Genomic_DNA"/>
</dbReference>
<evidence type="ECO:0000256" key="2">
    <source>
        <dbReference type="ARBA" id="ARBA00022598"/>
    </source>
</evidence>
<evidence type="ECO:0000259" key="9">
    <source>
        <dbReference type="Pfam" id="PF13193"/>
    </source>
</evidence>
<dbReference type="EC" id="6.2.1.44" evidence="6"/>
<name>A0A917KGF4_9PROT</name>
<reference evidence="10" key="2">
    <citation type="submission" date="2020-09" db="EMBL/GenBank/DDBJ databases">
        <authorList>
            <person name="Sun Q."/>
            <person name="Zhou Y."/>
        </authorList>
    </citation>
    <scope>NUCLEOTIDE SEQUENCE</scope>
    <source>
        <strain evidence="10">CGMCC 1.3617</strain>
    </source>
</reference>
<evidence type="ECO:0000256" key="6">
    <source>
        <dbReference type="ARBA" id="ARBA00066616"/>
    </source>
</evidence>
<proteinExistence type="inferred from homology"/>
<dbReference type="FunFam" id="3.30.300.30:FF:000008">
    <property type="entry name" value="2,3-dihydroxybenzoate-AMP ligase"/>
    <property type="match status" value="1"/>
</dbReference>
<evidence type="ECO:0000256" key="1">
    <source>
        <dbReference type="ARBA" id="ARBA00006432"/>
    </source>
</evidence>
<dbReference type="PANTHER" id="PTHR43859:SF4">
    <property type="entry name" value="BUTANOATE--COA LIGASE AAE1-RELATED"/>
    <property type="match status" value="1"/>
</dbReference>
<dbReference type="NCBIfam" id="NF004674">
    <property type="entry name" value="PRK06018.1"/>
    <property type="match status" value="1"/>
</dbReference>
<reference evidence="10" key="1">
    <citation type="journal article" date="2014" name="Int. J. Syst. Evol. Microbiol.">
        <title>Complete genome sequence of Corynebacterium casei LMG S-19264T (=DSM 44701T), isolated from a smear-ripened cheese.</title>
        <authorList>
            <consortium name="US DOE Joint Genome Institute (JGI-PGF)"/>
            <person name="Walter F."/>
            <person name="Albersmeier A."/>
            <person name="Kalinowski J."/>
            <person name="Ruckert C."/>
        </authorList>
    </citation>
    <scope>NUCLEOTIDE SEQUENCE</scope>
    <source>
        <strain evidence="10">CGMCC 1.3617</strain>
    </source>
</reference>
<dbReference type="CDD" id="cd12119">
    <property type="entry name" value="ttLC_FACS_AlkK_like"/>
    <property type="match status" value="1"/>
</dbReference>
<evidence type="ECO:0000256" key="5">
    <source>
        <dbReference type="ARBA" id="ARBA00051915"/>
    </source>
</evidence>
<gene>
    <name evidence="10" type="ORF">GCM10011320_20600</name>
</gene>
<comment type="similarity">
    <text evidence="1">Belongs to the ATP-dependent AMP-binding enzyme family.</text>
</comment>
<accession>A0A917KGF4</accession>
<dbReference type="InterPro" id="IPR020845">
    <property type="entry name" value="AMP-binding_CS"/>
</dbReference>
<feature type="domain" description="AMP-binding enzyme C-terminal" evidence="9">
    <location>
        <begin position="450"/>
        <end position="525"/>
    </location>
</feature>
<dbReference type="InterPro" id="IPR025110">
    <property type="entry name" value="AMP-bd_C"/>
</dbReference>
<dbReference type="Gene3D" id="3.30.300.30">
    <property type="match status" value="1"/>
</dbReference>
<sequence>MLGLMQDWPLLMHTVLDHAAVQHPHRDIISRSVEGPFHRTDYATLRGRALRVAQRLVKDGIQAGDRVATLAWNTWRHLEAWYGIAGAGGVYHTVNPRLFPDQIAWIMNHAGSRILMLDLSFVPMVQALADKLPLVERFVILTDAAHMPETSLRDAIAYEDWIAGVDGDFAWVRVEENAAAGICYTSGTTGDPKGVVYSHRSNVIHALACNQVDCFGLGAADRVMPVVPMFHANGWSLALCAPMVGAAMIMPGAKLDGASVHEVIEHGRVNFSAAVPTVWMMLLQHLEATGSRIDTMDRVAIGGSACPPAITKAYQEKFGVRVVHAWGMTELSPVGTLFAVKPEVAHLTGDAMLRLQAKQGTPPYTVEMKITDDNDRSLPWDGTTFGRLKVKGPAISRRYFRREEEEILDAEGFFDTGDVATMDENGYMEITDRSKDVIKSGGEWISSIALENAAVGYPGVAEAAVVSMKDPKWDERPLLILVMKPGVLSPSLAQMRDFLADKVAKWWLPDDLVVVDEIPHTATGKILKMKLREMFKDHQAPG</sequence>
<dbReference type="GO" id="GO:0016874">
    <property type="term" value="F:ligase activity"/>
    <property type="evidence" value="ECO:0007669"/>
    <property type="project" value="UniProtKB-KW"/>
</dbReference>
<dbReference type="SUPFAM" id="SSF56801">
    <property type="entry name" value="Acetyl-CoA synthetase-like"/>
    <property type="match status" value="1"/>
</dbReference>
<evidence type="ECO:0000256" key="3">
    <source>
        <dbReference type="ARBA" id="ARBA00022832"/>
    </source>
</evidence>
<dbReference type="PANTHER" id="PTHR43859">
    <property type="entry name" value="ACYL-ACTIVATING ENZYME"/>
    <property type="match status" value="1"/>
</dbReference>
<dbReference type="AlphaFoldDB" id="A0A917KGF4"/>
<dbReference type="GO" id="GO:0006631">
    <property type="term" value="P:fatty acid metabolic process"/>
    <property type="evidence" value="ECO:0007669"/>
    <property type="project" value="UniProtKB-KW"/>
</dbReference>
<dbReference type="InterPro" id="IPR000873">
    <property type="entry name" value="AMP-dep_synth/lig_dom"/>
</dbReference>
<dbReference type="NCBIfam" id="NF004837">
    <property type="entry name" value="PRK06187.1"/>
    <property type="match status" value="1"/>
</dbReference>
<dbReference type="Pfam" id="PF00501">
    <property type="entry name" value="AMP-binding"/>
    <property type="match status" value="1"/>
</dbReference>
<evidence type="ECO:0000256" key="7">
    <source>
        <dbReference type="ARBA" id="ARBA00067668"/>
    </source>
</evidence>
<feature type="domain" description="AMP-dependent synthetase/ligase" evidence="8">
    <location>
        <begin position="17"/>
        <end position="400"/>
    </location>
</feature>
<keyword evidence="2 10" id="KW-0436">Ligase</keyword>
<evidence type="ECO:0000313" key="11">
    <source>
        <dbReference type="Proteomes" id="UP000661507"/>
    </source>
</evidence>
<dbReference type="Gene3D" id="3.40.50.12780">
    <property type="entry name" value="N-terminal domain of ligase-like"/>
    <property type="match status" value="1"/>
</dbReference>
<dbReference type="Pfam" id="PF13193">
    <property type="entry name" value="AMP-binding_C"/>
    <property type="match status" value="1"/>
</dbReference>
<dbReference type="InterPro" id="IPR042099">
    <property type="entry name" value="ANL_N_sf"/>
</dbReference>
<keyword evidence="4" id="KW-0443">Lipid metabolism</keyword>
<dbReference type="Proteomes" id="UP000661507">
    <property type="component" value="Unassembled WGS sequence"/>
</dbReference>
<comment type="catalytic activity">
    <reaction evidence="5">
        <text>3-(methylsulfanyl)propanoate + ATP + CoA = 3-(methylsulfanyl)propanoyl-CoA + AMP + diphosphate</text>
        <dbReference type="Rhea" id="RHEA:43052"/>
        <dbReference type="ChEBI" id="CHEBI:30616"/>
        <dbReference type="ChEBI" id="CHEBI:33019"/>
        <dbReference type="ChEBI" id="CHEBI:49016"/>
        <dbReference type="ChEBI" id="CHEBI:57287"/>
        <dbReference type="ChEBI" id="CHEBI:82815"/>
        <dbReference type="ChEBI" id="CHEBI:456215"/>
        <dbReference type="EC" id="6.2.1.44"/>
    </reaction>
    <physiologicalReaction direction="left-to-right" evidence="5">
        <dbReference type="Rhea" id="RHEA:43053"/>
    </physiologicalReaction>
</comment>
<keyword evidence="11" id="KW-1185">Reference proteome</keyword>
<evidence type="ECO:0000259" key="8">
    <source>
        <dbReference type="Pfam" id="PF00501"/>
    </source>
</evidence>
<dbReference type="RefSeq" id="WP_188966951.1">
    <property type="nucleotide sequence ID" value="NZ_BMKW01000004.1"/>
</dbReference>
<evidence type="ECO:0000313" key="10">
    <source>
        <dbReference type="EMBL" id="GGJ13205.1"/>
    </source>
</evidence>
<evidence type="ECO:0000256" key="4">
    <source>
        <dbReference type="ARBA" id="ARBA00023098"/>
    </source>
</evidence>
<dbReference type="PROSITE" id="PS00455">
    <property type="entry name" value="AMP_BINDING"/>
    <property type="match status" value="1"/>
</dbReference>